<accession>A0A1Q6DSX3</accession>
<keyword evidence="1" id="KW-0812">Transmembrane</keyword>
<feature type="transmembrane region" description="Helical" evidence="1">
    <location>
        <begin position="23"/>
        <end position="43"/>
    </location>
</feature>
<keyword evidence="1" id="KW-0472">Membrane</keyword>
<dbReference type="InParanoid" id="A0A1Q6DSX3"/>
<feature type="transmembrane region" description="Helical" evidence="1">
    <location>
        <begin position="49"/>
        <end position="67"/>
    </location>
</feature>
<organism evidence="2 3">
    <name type="scientific">Methanohalarchaeum thermophilum</name>
    <dbReference type="NCBI Taxonomy" id="1903181"/>
    <lineage>
        <taxon>Archaea</taxon>
        <taxon>Methanobacteriati</taxon>
        <taxon>Methanobacteriota</taxon>
        <taxon>Methanonatronarchaeia</taxon>
        <taxon>Methanonatronarchaeales</taxon>
        <taxon>Methanonatronarchaeaceae</taxon>
        <taxon>Candidatus Methanohalarchaeum</taxon>
    </lineage>
</organism>
<dbReference type="EMBL" id="MSDW01000002">
    <property type="protein sequence ID" value="OKY77466.1"/>
    <property type="molecule type" value="Genomic_DNA"/>
</dbReference>
<keyword evidence="3" id="KW-1185">Reference proteome</keyword>
<gene>
    <name evidence="2" type="ORF">BTN85_2117</name>
</gene>
<keyword evidence="1" id="KW-1133">Transmembrane helix</keyword>
<evidence type="ECO:0000313" key="3">
    <source>
        <dbReference type="Proteomes" id="UP000185744"/>
    </source>
</evidence>
<protein>
    <submittedName>
        <fullName evidence="2">Uncharacterized protein</fullName>
    </submittedName>
</protein>
<reference evidence="2" key="1">
    <citation type="submission" date="2016-12" db="EMBL/GenBank/DDBJ databases">
        <title>Discovery of methanogenic haloarchaea.</title>
        <authorList>
            <person name="Sorokin D.Y."/>
            <person name="Makarova K.S."/>
            <person name="Abbas B."/>
            <person name="Ferrer M."/>
            <person name="Golyshin P.N."/>
        </authorList>
    </citation>
    <scope>NUCLEOTIDE SEQUENCE [LARGE SCALE GENOMIC DNA]</scope>
    <source>
        <strain evidence="2">HMET1</strain>
    </source>
</reference>
<dbReference type="Proteomes" id="UP000185744">
    <property type="component" value="Unassembled WGS sequence"/>
</dbReference>
<dbReference type="AlphaFoldDB" id="A0A1Q6DSX3"/>
<proteinExistence type="predicted"/>
<dbReference type="STRING" id="1903181.BTN85_2117"/>
<comment type="caution">
    <text evidence="2">The sequence shown here is derived from an EMBL/GenBank/DDBJ whole genome shotgun (WGS) entry which is preliminary data.</text>
</comment>
<evidence type="ECO:0000256" key="1">
    <source>
        <dbReference type="SAM" id="Phobius"/>
    </source>
</evidence>
<name>A0A1Q6DSX3_METT1</name>
<evidence type="ECO:0000313" key="2">
    <source>
        <dbReference type="EMBL" id="OKY77466.1"/>
    </source>
</evidence>
<sequence length="103" mass="11885">MEILPNIDLNSIKEIKDRIIVKAANNLLYLTGLFYLLVALISAKVSNPSWVKVFLLTSLISSGIAYLPSKKLVNWLYDRQRIFLLQLKAEEKGIRLWELTPRQ</sequence>